<reference evidence="2 3" key="1">
    <citation type="journal article" date="2019" name="Sci. Rep.">
        <title>Orb-weaving spider Araneus ventricosus genome elucidates the spidroin gene catalogue.</title>
        <authorList>
            <person name="Kono N."/>
            <person name="Nakamura H."/>
            <person name="Ohtoshi R."/>
            <person name="Moran D.A.P."/>
            <person name="Shinohara A."/>
            <person name="Yoshida Y."/>
            <person name="Fujiwara M."/>
            <person name="Mori M."/>
            <person name="Tomita M."/>
            <person name="Arakawa K."/>
        </authorList>
    </citation>
    <scope>NUCLEOTIDE SEQUENCE [LARGE SCALE GENOMIC DNA]</scope>
</reference>
<dbReference type="Proteomes" id="UP000499080">
    <property type="component" value="Unassembled WGS sequence"/>
</dbReference>
<accession>A0A4Y2BCR1</accession>
<dbReference type="AlphaFoldDB" id="A0A4Y2BCR1"/>
<feature type="compositionally biased region" description="Polar residues" evidence="1">
    <location>
        <begin position="7"/>
        <end position="17"/>
    </location>
</feature>
<evidence type="ECO:0000313" key="2">
    <source>
        <dbReference type="EMBL" id="GBL89803.1"/>
    </source>
</evidence>
<organism evidence="2 3">
    <name type="scientific">Araneus ventricosus</name>
    <name type="common">Orbweaver spider</name>
    <name type="synonym">Epeira ventricosa</name>
    <dbReference type="NCBI Taxonomy" id="182803"/>
    <lineage>
        <taxon>Eukaryota</taxon>
        <taxon>Metazoa</taxon>
        <taxon>Ecdysozoa</taxon>
        <taxon>Arthropoda</taxon>
        <taxon>Chelicerata</taxon>
        <taxon>Arachnida</taxon>
        <taxon>Araneae</taxon>
        <taxon>Araneomorphae</taxon>
        <taxon>Entelegynae</taxon>
        <taxon>Araneoidea</taxon>
        <taxon>Araneidae</taxon>
        <taxon>Araneus</taxon>
    </lineage>
</organism>
<dbReference type="EMBL" id="BGPR01000067">
    <property type="protein sequence ID" value="GBL89803.1"/>
    <property type="molecule type" value="Genomic_DNA"/>
</dbReference>
<proteinExistence type="predicted"/>
<sequence length="91" mass="10153">MGAEPSIDSTRPLAQSKSSRHSSIVKYINSNLSIASLSTSHHRYLHRQRTVTVIQSLVVIFEWPAAPDPFPGQLASISVLFAEEDIHLNWN</sequence>
<feature type="region of interest" description="Disordered" evidence="1">
    <location>
        <begin position="1"/>
        <end position="20"/>
    </location>
</feature>
<evidence type="ECO:0000256" key="1">
    <source>
        <dbReference type="SAM" id="MobiDB-lite"/>
    </source>
</evidence>
<keyword evidence="3" id="KW-1185">Reference proteome</keyword>
<protein>
    <submittedName>
        <fullName evidence="2">Uncharacterized protein</fullName>
    </submittedName>
</protein>
<gene>
    <name evidence="2" type="ORF">AVEN_179585_1</name>
</gene>
<name>A0A4Y2BCR1_ARAVE</name>
<evidence type="ECO:0000313" key="3">
    <source>
        <dbReference type="Proteomes" id="UP000499080"/>
    </source>
</evidence>
<comment type="caution">
    <text evidence="2">The sequence shown here is derived from an EMBL/GenBank/DDBJ whole genome shotgun (WGS) entry which is preliminary data.</text>
</comment>